<organism evidence="16">
    <name type="scientific">Medicago truncatula</name>
    <name type="common">Barrel medic</name>
    <name type="synonym">Medicago tribuloides</name>
    <dbReference type="NCBI Taxonomy" id="3880"/>
    <lineage>
        <taxon>Eukaryota</taxon>
        <taxon>Viridiplantae</taxon>
        <taxon>Streptophyta</taxon>
        <taxon>Embryophyta</taxon>
        <taxon>Tracheophyta</taxon>
        <taxon>Spermatophyta</taxon>
        <taxon>Magnoliopsida</taxon>
        <taxon>eudicotyledons</taxon>
        <taxon>Gunneridae</taxon>
        <taxon>Pentapetalae</taxon>
        <taxon>rosids</taxon>
        <taxon>fabids</taxon>
        <taxon>Fabales</taxon>
        <taxon>Fabaceae</taxon>
        <taxon>Papilionoideae</taxon>
        <taxon>50 kb inversion clade</taxon>
        <taxon>NPAAA clade</taxon>
        <taxon>Hologalegina</taxon>
        <taxon>IRL clade</taxon>
        <taxon>Trifolieae</taxon>
        <taxon>Medicago</taxon>
    </lineage>
</organism>
<feature type="transmembrane region" description="Helical" evidence="14">
    <location>
        <begin position="527"/>
        <end position="546"/>
    </location>
</feature>
<evidence type="ECO:0000256" key="6">
    <source>
        <dbReference type="ARBA" id="ARBA00022714"/>
    </source>
</evidence>
<evidence type="ECO:0000256" key="11">
    <source>
        <dbReference type="ARBA" id="ARBA00023004"/>
    </source>
</evidence>
<dbReference type="Pfam" id="PF08417">
    <property type="entry name" value="PaO"/>
    <property type="match status" value="1"/>
</dbReference>
<keyword evidence="3" id="KW-0150">Chloroplast</keyword>
<keyword evidence="13 14" id="KW-0472">Membrane</keyword>
<keyword evidence="11" id="KW-0408">Iron</keyword>
<feature type="transmembrane region" description="Helical" evidence="14">
    <location>
        <begin position="495"/>
        <end position="515"/>
    </location>
</feature>
<evidence type="ECO:0000256" key="13">
    <source>
        <dbReference type="ARBA" id="ARBA00023136"/>
    </source>
</evidence>
<keyword evidence="7" id="KW-0479">Metal-binding</keyword>
<proteinExistence type="predicted"/>
<evidence type="ECO:0000256" key="10">
    <source>
        <dbReference type="ARBA" id="ARBA00023002"/>
    </source>
</evidence>
<dbReference type="PANTHER" id="PTHR21266">
    <property type="entry name" value="IRON-SULFUR DOMAIN CONTAINING PROTEIN"/>
    <property type="match status" value="1"/>
</dbReference>
<dbReference type="EC" id="1.14.15.17" evidence="16"/>
<dbReference type="PANTHER" id="PTHR21266:SF32">
    <property type="entry name" value="CHOLESTEROL 7-DESATURASE NVD"/>
    <property type="match status" value="1"/>
</dbReference>
<dbReference type="GO" id="GO:0046872">
    <property type="term" value="F:metal ion binding"/>
    <property type="evidence" value="ECO:0007669"/>
    <property type="project" value="UniProtKB-KW"/>
</dbReference>
<keyword evidence="4" id="KW-0934">Plastid</keyword>
<evidence type="ECO:0000256" key="14">
    <source>
        <dbReference type="SAM" id="Phobius"/>
    </source>
</evidence>
<dbReference type="InterPro" id="IPR036922">
    <property type="entry name" value="Rieske_2Fe-2S_sf"/>
</dbReference>
<dbReference type="GO" id="GO:0009507">
    <property type="term" value="C:chloroplast"/>
    <property type="evidence" value="ECO:0007669"/>
    <property type="project" value="UniProtKB-SubCell"/>
</dbReference>
<dbReference type="CDD" id="cd03480">
    <property type="entry name" value="Rieske_RO_Alpha_PaO"/>
    <property type="match status" value="1"/>
</dbReference>
<feature type="domain" description="Rieske" evidence="15">
    <location>
        <begin position="85"/>
        <end position="195"/>
    </location>
</feature>
<dbReference type="Pfam" id="PF00355">
    <property type="entry name" value="Rieske"/>
    <property type="match status" value="1"/>
</dbReference>
<dbReference type="AlphaFoldDB" id="A0A396GSW2"/>
<dbReference type="PROSITE" id="PS51296">
    <property type="entry name" value="RIESKE"/>
    <property type="match status" value="1"/>
</dbReference>
<dbReference type="InterPro" id="IPR013626">
    <property type="entry name" value="PaO"/>
</dbReference>
<keyword evidence="12" id="KW-0411">Iron-sulfur</keyword>
<dbReference type="SUPFAM" id="SSF50022">
    <property type="entry name" value="ISP domain"/>
    <property type="match status" value="1"/>
</dbReference>
<evidence type="ECO:0000256" key="1">
    <source>
        <dbReference type="ARBA" id="ARBA00004229"/>
    </source>
</evidence>
<dbReference type="OrthoDB" id="426882at2759"/>
<sequence length="556" mass="63157">MLAFSLCSLHIPIAHKTQTPLKKSMFLKSQIHSTLPLIRGNTSKFKLFTALSPSPLTESSSSNLEVDDEPEVETGSEKFDWYSQWYPLMPICDLDKRAPHAKKVMGIDVVIWWDRNESAWQVFDDACPHRLAPLSEGRIDQWGRLQCVYHGWCFNGSGDCKFIPQAPPEGPPIHTSKKACVAAYPSTVQNDILWFWPNTDPQYKDIITRKTPPFIPEIDDPSFTSFMGNRDIPYGYEVLVENLMDPSHVPYAHYGLTPDPKGNNADREGGTPLDFSVEELDINGFTANQGWNKSKFMPPSIFYLYSEPDKLASSVETKKSSVQKKFSMIFICIPVSPGKSRLIWCFPRNFGVWADKIVPRWILHMGQNLILDSDLYLLHVEEQKIMDVGQGNWHKACFVPTKADALVIGFRKWLKKYAGDQVDWRGKYSGALPPTPPREQLMDRYWSHTVNCKSCNFAYKSLNVVEVMLQIISVASIGFVATMKQGIVSAATRNSIVVLAILSFALSRLLAHFIYKNFRYHDYNHVRSSMKCVSLIIFLQAGYVYTPSGPKFIIDI</sequence>
<evidence type="ECO:0000313" key="16">
    <source>
        <dbReference type="EMBL" id="RHN42604.1"/>
    </source>
</evidence>
<dbReference type="InterPro" id="IPR017941">
    <property type="entry name" value="Rieske_2Fe-2S"/>
</dbReference>
<dbReference type="Gene3D" id="3.90.380.10">
    <property type="entry name" value="Naphthalene 1,2-dioxygenase Alpha Subunit, Chain A, domain 1"/>
    <property type="match status" value="1"/>
</dbReference>
<keyword evidence="6" id="KW-0001">2Fe-2S</keyword>
<name>A0A396GSW2_MEDTR</name>
<protein>
    <submittedName>
        <fullName evidence="16">Putative pheophorbide a oxygenase</fullName>
        <ecNumber evidence="16">1.14.15.17</ecNumber>
    </submittedName>
</protein>
<keyword evidence="8" id="KW-0809">Transit peptide</keyword>
<accession>A0A396GSW2</accession>
<dbReference type="GO" id="GO:0016020">
    <property type="term" value="C:membrane"/>
    <property type="evidence" value="ECO:0007669"/>
    <property type="project" value="UniProtKB-SubCell"/>
</dbReference>
<dbReference type="Proteomes" id="UP000265566">
    <property type="component" value="Chromosome 8"/>
</dbReference>
<dbReference type="InterPro" id="IPR050584">
    <property type="entry name" value="Cholesterol_7-desaturase"/>
</dbReference>
<evidence type="ECO:0000256" key="5">
    <source>
        <dbReference type="ARBA" id="ARBA00022692"/>
    </source>
</evidence>
<dbReference type="SUPFAM" id="SSF55961">
    <property type="entry name" value="Bet v1-like"/>
    <property type="match status" value="1"/>
</dbReference>
<dbReference type="Gene3D" id="2.102.10.10">
    <property type="entry name" value="Rieske [2Fe-2S] iron-sulphur domain"/>
    <property type="match status" value="1"/>
</dbReference>
<evidence type="ECO:0000256" key="8">
    <source>
        <dbReference type="ARBA" id="ARBA00022946"/>
    </source>
</evidence>
<evidence type="ECO:0000256" key="12">
    <source>
        <dbReference type="ARBA" id="ARBA00023014"/>
    </source>
</evidence>
<evidence type="ECO:0000256" key="7">
    <source>
        <dbReference type="ARBA" id="ARBA00022723"/>
    </source>
</evidence>
<dbReference type="EMBL" id="PSQE01000008">
    <property type="protein sequence ID" value="RHN42604.1"/>
    <property type="molecule type" value="Genomic_DNA"/>
</dbReference>
<reference evidence="16" key="1">
    <citation type="journal article" date="2018" name="Nat. Plants">
        <title>Whole-genome landscape of Medicago truncatula symbiotic genes.</title>
        <authorList>
            <person name="Pecrix Y."/>
            <person name="Gamas P."/>
            <person name="Carrere S."/>
        </authorList>
    </citation>
    <scope>NUCLEOTIDE SEQUENCE</scope>
    <source>
        <tissue evidence="16">Leaves</tissue>
    </source>
</reference>
<dbReference type="GO" id="GO:0032441">
    <property type="term" value="F:pheophorbide a oxygenase activity"/>
    <property type="evidence" value="ECO:0007669"/>
    <property type="project" value="UniProtKB-EC"/>
</dbReference>
<evidence type="ECO:0000256" key="9">
    <source>
        <dbReference type="ARBA" id="ARBA00022989"/>
    </source>
</evidence>
<keyword evidence="5 14" id="KW-0812">Transmembrane</keyword>
<comment type="subcellular location">
    <subcellularLocation>
        <location evidence="2">Membrane</location>
    </subcellularLocation>
    <subcellularLocation>
        <location evidence="1">Plastid</location>
        <location evidence="1">Chloroplast</location>
    </subcellularLocation>
</comment>
<evidence type="ECO:0000256" key="2">
    <source>
        <dbReference type="ARBA" id="ARBA00004370"/>
    </source>
</evidence>
<dbReference type="GO" id="GO:0010277">
    <property type="term" value="F:chlorophyllide a oxygenase activity"/>
    <property type="evidence" value="ECO:0007669"/>
    <property type="project" value="InterPro"/>
</dbReference>
<evidence type="ECO:0000256" key="3">
    <source>
        <dbReference type="ARBA" id="ARBA00022528"/>
    </source>
</evidence>
<comment type="caution">
    <text evidence="16">The sequence shown here is derived from an EMBL/GenBank/DDBJ whole genome shotgun (WGS) entry which is preliminary data.</text>
</comment>
<evidence type="ECO:0000256" key="4">
    <source>
        <dbReference type="ARBA" id="ARBA00022640"/>
    </source>
</evidence>
<gene>
    <name evidence="16" type="ORF">MtrunA17_Chr8g0378671</name>
</gene>
<keyword evidence="10 16" id="KW-0560">Oxidoreductase</keyword>
<evidence type="ECO:0000259" key="15">
    <source>
        <dbReference type="PROSITE" id="PS51296"/>
    </source>
</evidence>
<dbReference type="GO" id="GO:0051537">
    <property type="term" value="F:2 iron, 2 sulfur cluster binding"/>
    <property type="evidence" value="ECO:0007669"/>
    <property type="project" value="UniProtKB-KW"/>
</dbReference>
<dbReference type="Gramene" id="rna49061">
    <property type="protein sequence ID" value="RHN42604.1"/>
    <property type="gene ID" value="gene49061"/>
</dbReference>
<keyword evidence="9 14" id="KW-1133">Transmembrane helix</keyword>